<dbReference type="Proteomes" id="UP001596364">
    <property type="component" value="Unassembled WGS sequence"/>
</dbReference>
<dbReference type="RefSeq" id="WP_131259841.1">
    <property type="nucleotide sequence ID" value="NZ_JBHSUS010000001.1"/>
</dbReference>
<comment type="caution">
    <text evidence="1">The sequence shown here is derived from an EMBL/GenBank/DDBJ whole genome shotgun (WGS) entry which is preliminary data.</text>
</comment>
<dbReference type="EMBL" id="JBHSUS010000001">
    <property type="protein sequence ID" value="MFC6438820.1"/>
    <property type="molecule type" value="Genomic_DNA"/>
</dbReference>
<dbReference type="InterPro" id="IPR027417">
    <property type="entry name" value="P-loop_NTPase"/>
</dbReference>
<accession>A0ABW1XI08</accession>
<dbReference type="SUPFAM" id="SSF53795">
    <property type="entry name" value="PEP carboxykinase-like"/>
    <property type="match status" value="1"/>
</dbReference>
<keyword evidence="2" id="KW-1185">Reference proteome</keyword>
<name>A0ABW1XI08_9ALTE</name>
<protein>
    <recommendedName>
        <fullName evidence="3">HprK-related kinase B</fullName>
    </recommendedName>
</protein>
<reference evidence="2" key="1">
    <citation type="journal article" date="2019" name="Int. J. Syst. Evol. Microbiol.">
        <title>The Global Catalogue of Microorganisms (GCM) 10K type strain sequencing project: providing services to taxonomists for standard genome sequencing and annotation.</title>
        <authorList>
            <consortium name="The Broad Institute Genomics Platform"/>
            <consortium name="The Broad Institute Genome Sequencing Center for Infectious Disease"/>
            <person name="Wu L."/>
            <person name="Ma J."/>
        </authorList>
    </citation>
    <scope>NUCLEOTIDE SEQUENCE [LARGE SCALE GENOMIC DNA]</scope>
    <source>
        <strain evidence="2">CGMCC 1.16031</strain>
    </source>
</reference>
<proteinExistence type="predicted"/>
<evidence type="ECO:0008006" key="3">
    <source>
        <dbReference type="Google" id="ProtNLM"/>
    </source>
</evidence>
<evidence type="ECO:0000313" key="1">
    <source>
        <dbReference type="EMBL" id="MFC6438820.1"/>
    </source>
</evidence>
<dbReference type="Gene3D" id="3.40.50.300">
    <property type="entry name" value="P-loop containing nucleotide triphosphate hydrolases"/>
    <property type="match status" value="1"/>
</dbReference>
<evidence type="ECO:0000313" key="2">
    <source>
        <dbReference type="Proteomes" id="UP001596364"/>
    </source>
</evidence>
<organism evidence="1 2">
    <name type="scientific">Pseudobowmanella zhangzhouensis</name>
    <dbReference type="NCBI Taxonomy" id="1537679"/>
    <lineage>
        <taxon>Bacteria</taxon>
        <taxon>Pseudomonadati</taxon>
        <taxon>Pseudomonadota</taxon>
        <taxon>Gammaproteobacteria</taxon>
        <taxon>Alteromonadales</taxon>
        <taxon>Alteromonadaceae</taxon>
    </lineage>
</organism>
<gene>
    <name evidence="1" type="ORF">ACFP85_01440</name>
</gene>
<sequence length="394" mass="44100">MTSLRANNNDNFSEAHLPFEHLRFFYNSEGGLLVNQAHNVLYALDPTSTLALLLLTEQRNKDQGHIVQQMISLGINESDALAALQCLDEHLNNRTSLQSFKQQHFSFTTNRIPLIANNRDIAIFVAYQSFLISCPDPELRQIISNLLSPVQCGPRERGFRLEVIKVTDCYQLKANGEIASQQLSKAELLPELIDLIQIIAFQSSNYDFCFHGASLRKGSITLWLPGVSGSGKSTLTYLLAQRGWHVYSDEMLTVSNCKTLPIELPIALKSGSWDFVADDNVTFHTQTPSKRIDGRAVKYIWPLSLAKAKEHQHLMVLFPTFVNKQTFSTSHISPLKVFTSLLNSGYQYAHELNNLEPILDLLSLLTASRCVTATYGDALDVVSWLENQVASDGV</sequence>